<dbReference type="PIRSF" id="PIRSF001491">
    <property type="entry name" value="Ppentomutase"/>
    <property type="match status" value="1"/>
</dbReference>
<evidence type="ECO:0000313" key="5">
    <source>
        <dbReference type="EMBL" id="AKC95002.1"/>
    </source>
</evidence>
<proteinExistence type="inferred from homology"/>
<reference evidence="5 6" key="1">
    <citation type="journal article" date="2012" name="BMC Genomics">
        <title>Genomic sequence analysis and characterization of Sneathia amnii sp. nov.</title>
        <authorList>
            <consortium name="Vaginal Microbiome Consortium (additional members)"/>
            <person name="Harwich M.D.Jr."/>
            <person name="Serrano M.G."/>
            <person name="Fettweis J.M."/>
            <person name="Alves J.M."/>
            <person name="Reimers M.A."/>
            <person name="Buck G.A."/>
            <person name="Jefferson K.K."/>
        </authorList>
    </citation>
    <scope>NUCLEOTIDE SEQUENCE [LARGE SCALE GENOMIC DNA]</scope>
    <source>
        <strain evidence="5 6">SN35</strain>
    </source>
</reference>
<dbReference type="InterPro" id="IPR010045">
    <property type="entry name" value="DeoB"/>
</dbReference>
<evidence type="ECO:0000313" key="6">
    <source>
        <dbReference type="Proteomes" id="UP000033103"/>
    </source>
</evidence>
<evidence type="ECO:0000256" key="2">
    <source>
        <dbReference type="ARBA" id="ARBA00022723"/>
    </source>
</evidence>
<dbReference type="GO" id="GO:0005829">
    <property type="term" value="C:cytosol"/>
    <property type="evidence" value="ECO:0007669"/>
    <property type="project" value="TreeGrafter"/>
</dbReference>
<dbReference type="Gene3D" id="3.30.70.1250">
    <property type="entry name" value="Phosphopentomutase"/>
    <property type="match status" value="1"/>
</dbReference>
<dbReference type="Pfam" id="PF01676">
    <property type="entry name" value="Metalloenzyme"/>
    <property type="match status" value="1"/>
</dbReference>
<evidence type="ECO:0000256" key="3">
    <source>
        <dbReference type="ARBA" id="ARBA00023211"/>
    </source>
</evidence>
<dbReference type="OrthoDB" id="9769930at2"/>
<keyword evidence="2" id="KW-0479">Metal-binding</keyword>
<dbReference type="HOGENOM" id="CLU_053861_1_0_0"/>
<dbReference type="InterPro" id="IPR017850">
    <property type="entry name" value="Alkaline_phosphatase_core_sf"/>
</dbReference>
<dbReference type="STRING" id="187101.VC03_00090"/>
<dbReference type="SUPFAM" id="SSF53649">
    <property type="entry name" value="Alkaline phosphatase-like"/>
    <property type="match status" value="1"/>
</dbReference>
<comment type="similarity">
    <text evidence="1">Belongs to the phosphopentomutase family.</text>
</comment>
<evidence type="ECO:0000256" key="1">
    <source>
        <dbReference type="ARBA" id="ARBA00010373"/>
    </source>
</evidence>
<organism evidence="5 6">
    <name type="scientific">Sneathia vaginalis</name>
    <dbReference type="NCBI Taxonomy" id="187101"/>
    <lineage>
        <taxon>Bacteria</taxon>
        <taxon>Fusobacteriati</taxon>
        <taxon>Fusobacteriota</taxon>
        <taxon>Fusobacteriia</taxon>
        <taxon>Fusobacteriales</taxon>
        <taxon>Leptotrichiaceae</taxon>
        <taxon>Sneathia</taxon>
    </lineage>
</organism>
<dbReference type="KEGG" id="sns:VC03_00090"/>
<dbReference type="GO" id="GO:0043094">
    <property type="term" value="P:metabolic compound salvage"/>
    <property type="evidence" value="ECO:0007669"/>
    <property type="project" value="InterPro"/>
</dbReference>
<dbReference type="PATRIC" id="fig|1069640.6.peg.8"/>
<dbReference type="CDD" id="cd16009">
    <property type="entry name" value="PPM"/>
    <property type="match status" value="1"/>
</dbReference>
<dbReference type="AlphaFoldDB" id="A0A0E3Z9D0"/>
<sequence>MSRFLIIVLDGFGVGYMDDVLKVRPRDFGSNTARHILEKLPDSKWENLEKLGLMNILDFETPFMKKVNVKIAGKSKLQHHGGDTFLGHQELMGTKTEKPLNKPFSFYIDTVEKKLLKKGYKVERKGVNVNFLWVNDCVAIGDNLETDLGQVYNVTTTFKNISFEDELKIAQVVRDIVKVERVIVFGGTKATTQSILDAAREKEGKYMGIDAPLSKVYEEGYMVRHMGYGVDPNNQVPTILTKNNIDVMLIGKVADIVYNKNGESFMNLVDTKTIFELTLKKLDDFHKGFMCINVQETDLSGHSQNTKRYANVLSIADKYIGKIIEKLNDDDILVITADHGNDPTIGHSQHTRENVPLLVYNKRLFNQKKNIDLGLRETMSDSANTVLEYFNIHENVEQGKSYLDLLK</sequence>
<dbReference type="PANTHER" id="PTHR21110">
    <property type="entry name" value="PHOSPHOPENTOMUTASE"/>
    <property type="match status" value="1"/>
</dbReference>
<keyword evidence="6" id="KW-1185">Reference proteome</keyword>
<dbReference type="RefSeq" id="WP_046328108.1">
    <property type="nucleotide sequence ID" value="NZ_CP011280.1"/>
</dbReference>
<dbReference type="Proteomes" id="UP000033103">
    <property type="component" value="Chromosome"/>
</dbReference>
<dbReference type="EMBL" id="CP011280">
    <property type="protein sequence ID" value="AKC95002.1"/>
    <property type="molecule type" value="Genomic_DNA"/>
</dbReference>
<evidence type="ECO:0000259" key="4">
    <source>
        <dbReference type="Pfam" id="PF01676"/>
    </source>
</evidence>
<keyword evidence="3" id="KW-0464">Manganese</keyword>
<dbReference type="NCBIfam" id="NF009049">
    <property type="entry name" value="PRK12383.1"/>
    <property type="match status" value="1"/>
</dbReference>
<gene>
    <name evidence="5" type="ORF">VC03_00090</name>
</gene>
<dbReference type="InterPro" id="IPR006124">
    <property type="entry name" value="Metalloenzyme"/>
</dbReference>
<dbReference type="PANTHER" id="PTHR21110:SF0">
    <property type="entry name" value="PHOSPHOPENTOMUTASE"/>
    <property type="match status" value="1"/>
</dbReference>
<dbReference type="GO" id="GO:0008973">
    <property type="term" value="F:phosphopentomutase activity"/>
    <property type="evidence" value="ECO:0007669"/>
    <property type="project" value="InterPro"/>
</dbReference>
<name>A0A0E3Z9D0_9FUSO</name>
<protein>
    <submittedName>
        <fullName evidence="5">Mutase</fullName>
    </submittedName>
</protein>
<dbReference type="GO" id="GO:0000287">
    <property type="term" value="F:magnesium ion binding"/>
    <property type="evidence" value="ECO:0007669"/>
    <property type="project" value="InterPro"/>
</dbReference>
<accession>A0A0E3Z9D0</accession>
<dbReference type="Gene3D" id="3.40.720.10">
    <property type="entry name" value="Alkaline Phosphatase, subunit A"/>
    <property type="match status" value="1"/>
</dbReference>
<dbReference type="GO" id="GO:0009117">
    <property type="term" value="P:nucleotide metabolic process"/>
    <property type="evidence" value="ECO:0007669"/>
    <property type="project" value="InterPro"/>
</dbReference>
<dbReference type="InterPro" id="IPR024052">
    <property type="entry name" value="Phosphopentomutase_DeoB_cap_sf"/>
</dbReference>
<feature type="domain" description="Metalloenzyme" evidence="4">
    <location>
        <begin position="3"/>
        <end position="392"/>
    </location>
</feature>